<dbReference type="AlphaFoldDB" id="A0A223NV82"/>
<dbReference type="RefSeq" id="WP_094570181.1">
    <property type="nucleotide sequence ID" value="NZ_CP022743.1"/>
</dbReference>
<protein>
    <recommendedName>
        <fullName evidence="4">LITAF domain-containing protein</fullName>
    </recommendedName>
</protein>
<reference evidence="2 3" key="1">
    <citation type="submission" date="2017-08" db="EMBL/GenBank/DDBJ databases">
        <title>Complete genome sequence of Mucilaginibacter sp. strain BJC16-A31.</title>
        <authorList>
            <consortium name="Henan University of Science and Technology"/>
            <person name="You X."/>
        </authorList>
    </citation>
    <scope>NUCLEOTIDE SEQUENCE [LARGE SCALE GENOMIC DNA]</scope>
    <source>
        <strain evidence="2 3">BJC16-A31</strain>
    </source>
</reference>
<organism evidence="2 3">
    <name type="scientific">Mucilaginibacter xinganensis</name>
    <dbReference type="NCBI Taxonomy" id="1234841"/>
    <lineage>
        <taxon>Bacteria</taxon>
        <taxon>Pseudomonadati</taxon>
        <taxon>Bacteroidota</taxon>
        <taxon>Sphingobacteriia</taxon>
        <taxon>Sphingobacteriales</taxon>
        <taxon>Sphingobacteriaceae</taxon>
        <taxon>Mucilaginibacter</taxon>
    </lineage>
</organism>
<keyword evidence="1" id="KW-1133">Transmembrane helix</keyword>
<evidence type="ECO:0008006" key="4">
    <source>
        <dbReference type="Google" id="ProtNLM"/>
    </source>
</evidence>
<keyword evidence="3" id="KW-1185">Reference proteome</keyword>
<dbReference type="KEGG" id="muc:MuYL_1871"/>
<gene>
    <name evidence="2" type="ORF">MuYL_1871</name>
</gene>
<evidence type="ECO:0000313" key="3">
    <source>
        <dbReference type="Proteomes" id="UP000215002"/>
    </source>
</evidence>
<accession>A0A223NV82</accession>
<keyword evidence="1" id="KW-0472">Membrane</keyword>
<evidence type="ECO:0000313" key="2">
    <source>
        <dbReference type="EMBL" id="ASU33767.1"/>
    </source>
</evidence>
<feature type="transmembrane region" description="Helical" evidence="1">
    <location>
        <begin position="77"/>
        <end position="102"/>
    </location>
</feature>
<feature type="transmembrane region" description="Helical" evidence="1">
    <location>
        <begin position="44"/>
        <end position="65"/>
    </location>
</feature>
<dbReference type="Proteomes" id="UP000215002">
    <property type="component" value="Chromosome"/>
</dbReference>
<keyword evidence="1" id="KW-0812">Transmembrane</keyword>
<dbReference type="EMBL" id="CP022743">
    <property type="protein sequence ID" value="ASU33767.1"/>
    <property type="molecule type" value="Genomic_DNA"/>
</dbReference>
<proteinExistence type="predicted"/>
<name>A0A223NV82_9SPHI</name>
<sequence>MEKIDTTKRYNLKLPVDPGKPAAPAKKCPECKSRNIKIKSRRRYFLKSALCALIVLPYWLLLVNLKEEDIPEPPATIMLVLLLILSFLLAGYGLYCCVMSVVIKQTSYRCRYCKSRFHTPVLEM</sequence>
<evidence type="ECO:0000256" key="1">
    <source>
        <dbReference type="SAM" id="Phobius"/>
    </source>
</evidence>